<dbReference type="InterPro" id="IPR036770">
    <property type="entry name" value="Ankyrin_rpt-contain_sf"/>
</dbReference>
<organism evidence="4 5">
    <name type="scientific">Desulfomonile tiedjei</name>
    <dbReference type="NCBI Taxonomy" id="2358"/>
    <lineage>
        <taxon>Bacteria</taxon>
        <taxon>Pseudomonadati</taxon>
        <taxon>Thermodesulfobacteriota</taxon>
        <taxon>Desulfomonilia</taxon>
        <taxon>Desulfomonilales</taxon>
        <taxon>Desulfomonilaceae</taxon>
        <taxon>Desulfomonile</taxon>
    </lineage>
</organism>
<dbReference type="AlphaFoldDB" id="A0A9D6Z4H6"/>
<evidence type="ECO:0000256" key="1">
    <source>
        <dbReference type="ARBA" id="ARBA00022737"/>
    </source>
</evidence>
<feature type="repeat" description="ANK" evidence="3">
    <location>
        <begin position="64"/>
        <end position="96"/>
    </location>
</feature>
<dbReference type="InterPro" id="IPR002110">
    <property type="entry name" value="Ankyrin_rpt"/>
</dbReference>
<dbReference type="SUPFAM" id="SSF48403">
    <property type="entry name" value="Ankyrin repeat"/>
    <property type="match status" value="1"/>
</dbReference>
<dbReference type="PROSITE" id="PS50088">
    <property type="entry name" value="ANK_REPEAT"/>
    <property type="match status" value="3"/>
</dbReference>
<dbReference type="PROSITE" id="PS50297">
    <property type="entry name" value="ANK_REP_REGION"/>
    <property type="match status" value="3"/>
</dbReference>
<dbReference type="PANTHER" id="PTHR24198">
    <property type="entry name" value="ANKYRIN REPEAT AND PROTEIN KINASE DOMAIN-CONTAINING PROTEIN"/>
    <property type="match status" value="1"/>
</dbReference>
<dbReference type="PRINTS" id="PR01415">
    <property type="entry name" value="ANKYRIN"/>
</dbReference>
<evidence type="ECO:0000256" key="3">
    <source>
        <dbReference type="PROSITE-ProRule" id="PRU00023"/>
    </source>
</evidence>
<dbReference type="SMART" id="SM00248">
    <property type="entry name" value="ANK"/>
    <property type="match status" value="4"/>
</dbReference>
<gene>
    <name evidence="4" type="ORF">HY912_01890</name>
</gene>
<evidence type="ECO:0000313" key="5">
    <source>
        <dbReference type="Proteomes" id="UP000807825"/>
    </source>
</evidence>
<proteinExistence type="predicted"/>
<dbReference type="Pfam" id="PF12796">
    <property type="entry name" value="Ank_2"/>
    <property type="match status" value="2"/>
</dbReference>
<reference evidence="4" key="1">
    <citation type="submission" date="2020-07" db="EMBL/GenBank/DDBJ databases">
        <title>Huge and variable diversity of episymbiotic CPR bacteria and DPANN archaea in groundwater ecosystems.</title>
        <authorList>
            <person name="He C.Y."/>
            <person name="Keren R."/>
            <person name="Whittaker M."/>
            <person name="Farag I.F."/>
            <person name="Doudna J."/>
            <person name="Cate J.H.D."/>
            <person name="Banfield J.F."/>
        </authorList>
    </citation>
    <scope>NUCLEOTIDE SEQUENCE</scope>
    <source>
        <strain evidence="4">NC_groundwater_1664_Pr3_B-0.1um_52_9</strain>
    </source>
</reference>
<accession>A0A9D6Z4H6</accession>
<name>A0A9D6Z4H6_9BACT</name>
<keyword evidence="1" id="KW-0677">Repeat</keyword>
<evidence type="ECO:0000313" key="4">
    <source>
        <dbReference type="EMBL" id="MBI5248221.1"/>
    </source>
</evidence>
<sequence>MTKLYSRWMTALTIAVLLVGILPLILDERAQLGEKLCLAAMSCNCAQIGRYLNMGADINTRDKSGQTAMIWAAVKGDGQAAQMLLERGADVNARNFQGDSALMWAALMGHEEVVQVLLEYNPDVNFRSKKKRVTALMAAAAKGHSNVVRLLISYGAEVDAKDENENTALMHATTKRFPEVVESLLSAGASYRGSKPSYTLSAWVFLSPEGEFEGLEFYRMGDVRRENEPMITDAYLWMWPLDVSVVQIMEQQRPPCFLRVERESAIGQVPPI</sequence>
<keyword evidence="2 3" id="KW-0040">ANK repeat</keyword>
<dbReference type="GO" id="GO:0005737">
    <property type="term" value="C:cytoplasm"/>
    <property type="evidence" value="ECO:0007669"/>
    <property type="project" value="TreeGrafter"/>
</dbReference>
<feature type="repeat" description="ANK" evidence="3">
    <location>
        <begin position="131"/>
        <end position="163"/>
    </location>
</feature>
<dbReference type="PANTHER" id="PTHR24198:SF165">
    <property type="entry name" value="ANKYRIN REPEAT-CONTAINING PROTEIN-RELATED"/>
    <property type="match status" value="1"/>
</dbReference>
<dbReference type="Gene3D" id="1.25.40.20">
    <property type="entry name" value="Ankyrin repeat-containing domain"/>
    <property type="match status" value="1"/>
</dbReference>
<feature type="repeat" description="ANK" evidence="3">
    <location>
        <begin position="97"/>
        <end position="129"/>
    </location>
</feature>
<comment type="caution">
    <text evidence="4">The sequence shown here is derived from an EMBL/GenBank/DDBJ whole genome shotgun (WGS) entry which is preliminary data.</text>
</comment>
<evidence type="ECO:0000256" key="2">
    <source>
        <dbReference type="ARBA" id="ARBA00023043"/>
    </source>
</evidence>
<dbReference type="EMBL" id="JACRDE010000054">
    <property type="protein sequence ID" value="MBI5248221.1"/>
    <property type="molecule type" value="Genomic_DNA"/>
</dbReference>
<protein>
    <submittedName>
        <fullName evidence="4">Ankyrin repeat domain-containing protein</fullName>
    </submittedName>
</protein>
<dbReference type="Proteomes" id="UP000807825">
    <property type="component" value="Unassembled WGS sequence"/>
</dbReference>